<keyword evidence="4" id="KW-0460">Magnesium</keyword>
<reference evidence="6 7" key="1">
    <citation type="submission" date="2023-12" db="EMBL/GenBank/DDBJ databases">
        <title>Blastococcus brunescens sp. nov., an actonobacterium isolated from sandstone collected in sahara desert.</title>
        <authorList>
            <person name="Gtari M."/>
            <person name="Ghodhbane F."/>
        </authorList>
    </citation>
    <scope>NUCLEOTIDE SEQUENCE [LARGE SCALE GENOMIC DNA]</scope>
    <source>
        <strain evidence="6 7">BMG 8361</strain>
    </source>
</reference>
<evidence type="ECO:0000313" key="6">
    <source>
        <dbReference type="EMBL" id="WRL67070.1"/>
    </source>
</evidence>
<keyword evidence="2" id="KW-0479">Metal-binding</keyword>
<organism evidence="6 7">
    <name type="scientific">Blastococcus brunescens</name>
    <dbReference type="NCBI Taxonomy" id="1564165"/>
    <lineage>
        <taxon>Bacteria</taxon>
        <taxon>Bacillati</taxon>
        <taxon>Actinomycetota</taxon>
        <taxon>Actinomycetes</taxon>
        <taxon>Geodermatophilales</taxon>
        <taxon>Geodermatophilaceae</taxon>
        <taxon>Blastococcus</taxon>
    </lineage>
</organism>
<protein>
    <submittedName>
        <fullName evidence="6">PIN domain-containing protein</fullName>
    </submittedName>
</protein>
<evidence type="ECO:0000313" key="7">
    <source>
        <dbReference type="Proteomes" id="UP001324287"/>
    </source>
</evidence>
<evidence type="ECO:0000256" key="4">
    <source>
        <dbReference type="ARBA" id="ARBA00022842"/>
    </source>
</evidence>
<accession>A0ABZ1B8F0</accession>
<dbReference type="Proteomes" id="UP001324287">
    <property type="component" value="Chromosome"/>
</dbReference>
<gene>
    <name evidence="6" type="ORF">U6N30_19310</name>
</gene>
<evidence type="ECO:0000259" key="5">
    <source>
        <dbReference type="Pfam" id="PF01850"/>
    </source>
</evidence>
<evidence type="ECO:0000256" key="2">
    <source>
        <dbReference type="ARBA" id="ARBA00022723"/>
    </source>
</evidence>
<dbReference type="InterPro" id="IPR029060">
    <property type="entry name" value="PIN-like_dom_sf"/>
</dbReference>
<dbReference type="EMBL" id="CP141261">
    <property type="protein sequence ID" value="WRL67070.1"/>
    <property type="molecule type" value="Genomic_DNA"/>
</dbReference>
<dbReference type="RefSeq" id="WP_324278380.1">
    <property type="nucleotide sequence ID" value="NZ_CP141261.1"/>
</dbReference>
<dbReference type="Pfam" id="PF01850">
    <property type="entry name" value="PIN"/>
    <property type="match status" value="1"/>
</dbReference>
<dbReference type="InterPro" id="IPR002716">
    <property type="entry name" value="PIN_dom"/>
</dbReference>
<keyword evidence="1" id="KW-0540">Nuclease</keyword>
<proteinExistence type="predicted"/>
<evidence type="ECO:0000256" key="3">
    <source>
        <dbReference type="ARBA" id="ARBA00022801"/>
    </source>
</evidence>
<keyword evidence="3" id="KW-0378">Hydrolase</keyword>
<feature type="domain" description="PIN" evidence="5">
    <location>
        <begin position="2"/>
        <end position="89"/>
    </location>
</feature>
<dbReference type="SUPFAM" id="SSF88723">
    <property type="entry name" value="PIN domain-like"/>
    <property type="match status" value="1"/>
</dbReference>
<dbReference type="Gene3D" id="3.40.50.1010">
    <property type="entry name" value="5'-nuclease"/>
    <property type="match status" value="1"/>
</dbReference>
<keyword evidence="7" id="KW-1185">Reference proteome</keyword>
<sequence>MATSELADLEITRTLLRAGIDHQRVPYVVGQALRGLYAVDLTSTVLARAKAYRTRDLGSLDAIHLSTAEAFRSELTDFVTYDHELAAAATELGLPVRSPS</sequence>
<name>A0ABZ1B8F0_9ACTN</name>
<evidence type="ECO:0000256" key="1">
    <source>
        <dbReference type="ARBA" id="ARBA00022722"/>
    </source>
</evidence>